<protein>
    <recommendedName>
        <fullName evidence="1">Alpha-L-glutamate ligase-related protein ATP-grasp domain-containing protein</fullName>
    </recommendedName>
</protein>
<evidence type="ECO:0000313" key="2">
    <source>
        <dbReference type="EMBL" id="MBX0294563.1"/>
    </source>
</evidence>
<dbReference type="RefSeq" id="WP_220579247.1">
    <property type="nucleotide sequence ID" value="NZ_RKLT01000002.1"/>
</dbReference>
<reference evidence="2 3" key="1">
    <citation type="submission" date="2021-06" db="EMBL/GenBank/DDBJ databases">
        <title>Halomicroarcula sp. a new haloarchaeum isolated from saline soil.</title>
        <authorList>
            <person name="Duran-Viseras A."/>
            <person name="Sanchez-Porro C."/>
            <person name="Ventosa A."/>
        </authorList>
    </citation>
    <scope>NUCLEOTIDE SEQUENCE [LARGE SCALE GENOMIC DNA]</scope>
    <source>
        <strain evidence="2 3">F27</strain>
    </source>
</reference>
<dbReference type="EMBL" id="RKLT01000002">
    <property type="protein sequence ID" value="MBX0294563.1"/>
    <property type="molecule type" value="Genomic_DNA"/>
</dbReference>
<proteinExistence type="predicted"/>
<dbReference type="Proteomes" id="UP001430455">
    <property type="component" value="Unassembled WGS sequence"/>
</dbReference>
<dbReference type="Pfam" id="PF14397">
    <property type="entry name" value="ATPgrasp_ST"/>
    <property type="match status" value="1"/>
</dbReference>
<sequence>MSPESTSLATRAIKRSFHGVKSTYQSLSTRINATLAMAKIELKTGRGVSIPMSRRLWLWRRGFTSRFDGLFDVTEGNYDQYLSDYQEFRSYDINEPWKDEMDNKLTAHLLMLPFEEHLPTLFGVLEAGEVRRHPAYEGQSETPALDDAAAIEHFERYDARTYVDTLLEEEDAVVLKPLLGSGGLGVYVVRTDDTSGGYLINGSTYTEERFDELLDELEMYMVTEFSEQSAFLDELFPDSANTIRVVTMWDYEADEPFIAWAHLRVGTEESAPLDNLSQGGIQAGIDIDTGEMLYAAKIGDKSPPIGVDWYDEHPTTGARLAGRTIPHWEAVADGITEMAEAYPQFPYVGWDVLLTDDGFEILELNSSPGMINTQIESKVLDEPRVRRFYERHDVL</sequence>
<accession>A0AAW4P9T5</accession>
<feature type="domain" description="Alpha-L-glutamate ligase-related protein ATP-grasp" evidence="1">
    <location>
        <begin position="101"/>
        <end position="377"/>
    </location>
</feature>
<dbReference type="AlphaFoldDB" id="A0AAW4P9T5"/>
<dbReference type="InterPro" id="IPR039523">
    <property type="entry name" value="RimK-rel_E_lig_ATP-grasp"/>
</dbReference>
<dbReference type="Gene3D" id="3.30.470.20">
    <property type="entry name" value="ATP-grasp fold, B domain"/>
    <property type="match status" value="1"/>
</dbReference>
<evidence type="ECO:0000313" key="3">
    <source>
        <dbReference type="Proteomes" id="UP001430455"/>
    </source>
</evidence>
<keyword evidence="3" id="KW-1185">Reference proteome</keyword>
<gene>
    <name evidence="2" type="ORF">EGH23_06670</name>
</gene>
<evidence type="ECO:0000259" key="1">
    <source>
        <dbReference type="Pfam" id="PF14397"/>
    </source>
</evidence>
<comment type="caution">
    <text evidence="2">The sequence shown here is derived from an EMBL/GenBank/DDBJ whole genome shotgun (WGS) entry which is preliminary data.</text>
</comment>
<organism evidence="2 3">
    <name type="scientific">Haloarcula nitratireducens</name>
    <dbReference type="NCBI Taxonomy" id="2487749"/>
    <lineage>
        <taxon>Archaea</taxon>
        <taxon>Methanobacteriati</taxon>
        <taxon>Methanobacteriota</taxon>
        <taxon>Stenosarchaea group</taxon>
        <taxon>Halobacteria</taxon>
        <taxon>Halobacteriales</taxon>
        <taxon>Haloarculaceae</taxon>
        <taxon>Haloarcula</taxon>
    </lineage>
</organism>
<dbReference type="SUPFAM" id="SSF56059">
    <property type="entry name" value="Glutathione synthetase ATP-binding domain-like"/>
    <property type="match status" value="1"/>
</dbReference>
<name>A0AAW4P9T5_9EURY</name>